<dbReference type="EMBL" id="LAZR01001083">
    <property type="protein sequence ID" value="KKN51027.1"/>
    <property type="molecule type" value="Genomic_DNA"/>
</dbReference>
<protein>
    <submittedName>
        <fullName evidence="1">Uncharacterized protein</fullName>
    </submittedName>
</protein>
<dbReference type="AlphaFoldDB" id="A0A0F9RMK2"/>
<accession>A0A0F9RMK2</accession>
<proteinExistence type="predicted"/>
<sequence length="33" mass="3861">MKDTQSLFIPNNKMSLRFVSPLELMKLLLLLLL</sequence>
<comment type="caution">
    <text evidence="1">The sequence shown here is derived from an EMBL/GenBank/DDBJ whole genome shotgun (WGS) entry which is preliminary data.</text>
</comment>
<organism evidence="1">
    <name type="scientific">marine sediment metagenome</name>
    <dbReference type="NCBI Taxonomy" id="412755"/>
    <lineage>
        <taxon>unclassified sequences</taxon>
        <taxon>metagenomes</taxon>
        <taxon>ecological metagenomes</taxon>
    </lineage>
</organism>
<reference evidence="1" key="1">
    <citation type="journal article" date="2015" name="Nature">
        <title>Complex archaea that bridge the gap between prokaryotes and eukaryotes.</title>
        <authorList>
            <person name="Spang A."/>
            <person name="Saw J.H."/>
            <person name="Jorgensen S.L."/>
            <person name="Zaremba-Niedzwiedzka K."/>
            <person name="Martijn J."/>
            <person name="Lind A.E."/>
            <person name="van Eijk R."/>
            <person name="Schleper C."/>
            <person name="Guy L."/>
            <person name="Ettema T.J."/>
        </authorList>
    </citation>
    <scope>NUCLEOTIDE SEQUENCE</scope>
</reference>
<name>A0A0F9RMK2_9ZZZZ</name>
<evidence type="ECO:0000313" key="1">
    <source>
        <dbReference type="EMBL" id="KKN51027.1"/>
    </source>
</evidence>
<gene>
    <name evidence="1" type="ORF">LCGC14_0626790</name>
</gene>